<sequence length="303" mass="33331">MAQPTRLRFEANGAGTYYIDLAQGLSQVRRKLVRQGQHFAVHAGVLQDSNNGSYVRINTAPQSWVVNTALRRAKRMWDKSYRQVVREGGLGKNAYPKYWDWKVYLSDAHRTSSGGQRLTPVDGAGNSFPAGEWGYSRFISEDVDWTPSTLAASGPNRDADMFEAHIVGDHAAQASNPNYWDSIGIIESWKDTRPEPDADQPDMPTDAQTDPLANLFDEADADDERMDVLDHFGDAPPYDVDDVPGDGSTMLERMAMAKVSSANPIVHVPGFMATHGLLEVVVTQDSAGLFSLLLDVEPVGGIY</sequence>
<dbReference type="EMBL" id="JX904359">
    <property type="protein sequence ID" value="AGA18364.1"/>
    <property type="molecule type" value="Genomic_DNA"/>
</dbReference>
<reference evidence="1" key="1">
    <citation type="journal article" date="2013" name="ISME J.">
        <title>Previously unknown and highly divergent ssDNA viruses populate the oceans.</title>
        <authorList>
            <person name="Labonte J.M."/>
            <person name="Suttle C.A."/>
        </authorList>
    </citation>
    <scope>NUCLEOTIDE SEQUENCE</scope>
</reference>
<protein>
    <submittedName>
        <fullName evidence="1">Uncharacterized protein</fullName>
    </submittedName>
</protein>
<proteinExistence type="predicted"/>
<organism evidence="1">
    <name type="scientific">uncultured marine virus</name>
    <dbReference type="NCBI Taxonomy" id="186617"/>
    <lineage>
        <taxon>Viruses</taxon>
        <taxon>environmental samples</taxon>
    </lineage>
</organism>
<accession>S4TEJ3</accession>
<evidence type="ECO:0000313" key="1">
    <source>
        <dbReference type="EMBL" id="AGA18364.1"/>
    </source>
</evidence>
<name>S4TEJ3_9VIRU</name>